<dbReference type="AlphaFoldDB" id="A0AAV4T381"/>
<name>A0AAV4T381_CAEEX</name>
<accession>A0AAV4T381</accession>
<evidence type="ECO:0000313" key="2">
    <source>
        <dbReference type="EMBL" id="GIY40755.1"/>
    </source>
</evidence>
<comment type="caution">
    <text evidence="2">The sequence shown here is derived from an EMBL/GenBank/DDBJ whole genome shotgun (WGS) entry which is preliminary data.</text>
</comment>
<feature type="region of interest" description="Disordered" evidence="1">
    <location>
        <begin position="99"/>
        <end position="121"/>
    </location>
</feature>
<evidence type="ECO:0008006" key="4">
    <source>
        <dbReference type="Google" id="ProtNLM"/>
    </source>
</evidence>
<feature type="compositionally biased region" description="Polar residues" evidence="1">
    <location>
        <begin position="107"/>
        <end position="121"/>
    </location>
</feature>
<feature type="compositionally biased region" description="Basic and acidic residues" evidence="1">
    <location>
        <begin position="1"/>
        <end position="38"/>
    </location>
</feature>
<protein>
    <recommendedName>
        <fullName evidence="4">Maturase K</fullName>
    </recommendedName>
</protein>
<reference evidence="2 3" key="1">
    <citation type="submission" date="2021-06" db="EMBL/GenBank/DDBJ databases">
        <title>Caerostris extrusa draft genome.</title>
        <authorList>
            <person name="Kono N."/>
            <person name="Arakawa K."/>
        </authorList>
    </citation>
    <scope>NUCLEOTIDE SEQUENCE [LARGE SCALE GENOMIC DNA]</scope>
</reference>
<dbReference type="EMBL" id="BPLR01010653">
    <property type="protein sequence ID" value="GIY40755.1"/>
    <property type="molecule type" value="Genomic_DNA"/>
</dbReference>
<sequence>MQADDTVARGLREGGGREVGEEEGRQKRREGEQNKETLKPALSRGKTLRAAFLLEKIFRFLEKFFHLNPGILAEEKIGNFVGASHRLSRKIFTLKTESWKRRRRTHQPTNPLSLSLSETLN</sequence>
<proteinExistence type="predicted"/>
<keyword evidence="3" id="KW-1185">Reference proteome</keyword>
<evidence type="ECO:0000256" key="1">
    <source>
        <dbReference type="SAM" id="MobiDB-lite"/>
    </source>
</evidence>
<gene>
    <name evidence="2" type="ORF">CEXT_33421</name>
</gene>
<feature type="region of interest" description="Disordered" evidence="1">
    <location>
        <begin position="1"/>
        <end position="41"/>
    </location>
</feature>
<dbReference type="Proteomes" id="UP001054945">
    <property type="component" value="Unassembled WGS sequence"/>
</dbReference>
<evidence type="ECO:0000313" key="3">
    <source>
        <dbReference type="Proteomes" id="UP001054945"/>
    </source>
</evidence>
<organism evidence="2 3">
    <name type="scientific">Caerostris extrusa</name>
    <name type="common">Bark spider</name>
    <name type="synonym">Caerostris bankana</name>
    <dbReference type="NCBI Taxonomy" id="172846"/>
    <lineage>
        <taxon>Eukaryota</taxon>
        <taxon>Metazoa</taxon>
        <taxon>Ecdysozoa</taxon>
        <taxon>Arthropoda</taxon>
        <taxon>Chelicerata</taxon>
        <taxon>Arachnida</taxon>
        <taxon>Araneae</taxon>
        <taxon>Araneomorphae</taxon>
        <taxon>Entelegynae</taxon>
        <taxon>Araneoidea</taxon>
        <taxon>Araneidae</taxon>
        <taxon>Caerostris</taxon>
    </lineage>
</organism>